<dbReference type="AlphaFoldDB" id="A0A2M9HFE0"/>
<evidence type="ECO:0000256" key="2">
    <source>
        <dbReference type="PIRSR" id="PIRSR605754-1"/>
    </source>
</evidence>
<keyword evidence="6" id="KW-1185">Reference proteome</keyword>
<dbReference type="Pfam" id="PF04203">
    <property type="entry name" value="Sortase"/>
    <property type="match status" value="1"/>
</dbReference>
<feature type="region of interest" description="Disordered" evidence="3">
    <location>
        <begin position="86"/>
        <end position="111"/>
    </location>
</feature>
<dbReference type="InterPro" id="IPR005754">
    <property type="entry name" value="Sortase"/>
</dbReference>
<evidence type="ECO:0000256" key="3">
    <source>
        <dbReference type="SAM" id="MobiDB-lite"/>
    </source>
</evidence>
<evidence type="ECO:0000313" key="5">
    <source>
        <dbReference type="EMBL" id="PJM75512.1"/>
    </source>
</evidence>
<evidence type="ECO:0008006" key="7">
    <source>
        <dbReference type="Google" id="ProtNLM"/>
    </source>
</evidence>
<keyword evidence="4" id="KW-1133">Transmembrane helix</keyword>
<name>A0A2M9HFE0_9BIFI</name>
<accession>A0A2M9HFE0</accession>
<dbReference type="InterPro" id="IPR023365">
    <property type="entry name" value="Sortase_dom-sf"/>
</dbReference>
<evidence type="ECO:0000256" key="1">
    <source>
        <dbReference type="ARBA" id="ARBA00022801"/>
    </source>
</evidence>
<feature type="transmembrane region" description="Helical" evidence="4">
    <location>
        <begin position="310"/>
        <end position="330"/>
    </location>
</feature>
<feature type="compositionally biased region" description="Basic and acidic residues" evidence="3">
    <location>
        <begin position="1"/>
        <end position="19"/>
    </location>
</feature>
<dbReference type="InterPro" id="IPR042002">
    <property type="entry name" value="Sortase_C"/>
</dbReference>
<comment type="caution">
    <text evidence="5">The sequence shown here is derived from an EMBL/GenBank/DDBJ whole genome shotgun (WGS) entry which is preliminary data.</text>
</comment>
<evidence type="ECO:0000313" key="6">
    <source>
        <dbReference type="Proteomes" id="UP000231451"/>
    </source>
</evidence>
<dbReference type="NCBIfam" id="TIGR01076">
    <property type="entry name" value="sortase_fam"/>
    <property type="match status" value="1"/>
</dbReference>
<dbReference type="CDD" id="cd05827">
    <property type="entry name" value="Sortase_C"/>
    <property type="match status" value="1"/>
</dbReference>
<organism evidence="5 6">
    <name type="scientific">Bifidobacterium simiarum</name>
    <dbReference type="NCBI Taxonomy" id="2045441"/>
    <lineage>
        <taxon>Bacteria</taxon>
        <taxon>Bacillati</taxon>
        <taxon>Actinomycetota</taxon>
        <taxon>Actinomycetes</taxon>
        <taxon>Bifidobacteriales</taxon>
        <taxon>Bifidobacteriaceae</taxon>
        <taxon>Bifidobacterium</taxon>
    </lineage>
</organism>
<sequence length="342" mass="35726">MADRASRADLPDRVHRADSAGRSAHAVRPASASWRFIVYGDSAATSPRTVRGRLTLIGIVMIVVGALILSLPLTIGLADMPRSVGRSAGSSVGGDGGVGGGSVGGDGVGGREATLRRASDYDRRLLTHGTLAVGEAADPFRRGSGIPAHEQDADYQAQLGGGVLMAFIRIPRIGVNLPVGHGTSDSLLETQAGHMYGTTLPVGDPGNAVIAAHRGLGARLLFYRLGELSAGDMVYTEAAGSTVAWRVDSLIRVDPGSDGERRAIAQGGGGTVLTLYTCDPPGLNTRRLIVRAHRVPYVDERSVPNQRDPWAPWICAGATGVVAVTIALIATPRRQVMRHAAR</sequence>
<protein>
    <recommendedName>
        <fullName evidence="7">Class C sortase</fullName>
    </recommendedName>
</protein>
<dbReference type="RefSeq" id="WP_100512516.1">
    <property type="nucleotide sequence ID" value="NZ_PEBK01000003.1"/>
</dbReference>
<feature type="transmembrane region" description="Helical" evidence="4">
    <location>
        <begin position="54"/>
        <end position="78"/>
    </location>
</feature>
<gene>
    <name evidence="5" type="ORF">CSQ87_03565</name>
</gene>
<feature type="region of interest" description="Disordered" evidence="3">
    <location>
        <begin position="1"/>
        <end position="22"/>
    </location>
</feature>
<feature type="active site" description="Proton donor/acceptor" evidence="2">
    <location>
        <position position="213"/>
    </location>
</feature>
<keyword evidence="4" id="KW-0812">Transmembrane</keyword>
<dbReference type="GO" id="GO:0016787">
    <property type="term" value="F:hydrolase activity"/>
    <property type="evidence" value="ECO:0007669"/>
    <property type="project" value="UniProtKB-KW"/>
</dbReference>
<dbReference type="EMBL" id="PEBK01000003">
    <property type="protein sequence ID" value="PJM75512.1"/>
    <property type="molecule type" value="Genomic_DNA"/>
</dbReference>
<dbReference type="Proteomes" id="UP000231451">
    <property type="component" value="Unassembled WGS sequence"/>
</dbReference>
<proteinExistence type="predicted"/>
<keyword evidence="4" id="KW-0472">Membrane</keyword>
<feature type="active site" description="Acyl-thioester intermediate" evidence="2">
    <location>
        <position position="278"/>
    </location>
</feature>
<dbReference type="SUPFAM" id="SSF63817">
    <property type="entry name" value="Sortase"/>
    <property type="match status" value="1"/>
</dbReference>
<keyword evidence="1" id="KW-0378">Hydrolase</keyword>
<feature type="compositionally biased region" description="Gly residues" evidence="3">
    <location>
        <begin position="91"/>
        <end position="110"/>
    </location>
</feature>
<evidence type="ECO:0000256" key="4">
    <source>
        <dbReference type="SAM" id="Phobius"/>
    </source>
</evidence>
<reference evidence="5 6" key="1">
    <citation type="submission" date="2017-10" db="EMBL/GenBank/DDBJ databases">
        <title>Draft genome sequences of strains TRE 1, TRE 9, TRE H and TRI 7, isolated from tamarins, belonging to four potential novel Bifidobacterium species.</title>
        <authorList>
            <person name="Mattarelli P."/>
            <person name="Modesto M."/>
            <person name="Puglisi E."/>
            <person name="Morelli L."/>
            <person name="Spezio C."/>
            <person name="Bonetti A."/>
            <person name="Sandri C."/>
        </authorList>
    </citation>
    <scope>NUCLEOTIDE SEQUENCE [LARGE SCALE GENOMIC DNA]</scope>
    <source>
        <strain evidence="6">TRI7</strain>
    </source>
</reference>
<dbReference type="OrthoDB" id="5242879at2"/>
<dbReference type="Gene3D" id="2.40.260.10">
    <property type="entry name" value="Sortase"/>
    <property type="match status" value="1"/>
</dbReference>